<dbReference type="SMART" id="SM00388">
    <property type="entry name" value="HisKA"/>
    <property type="match status" value="1"/>
</dbReference>
<keyword evidence="9" id="KW-0902">Two-component regulatory system</keyword>
<name>A0A327JJS3_9HYPH</name>
<dbReference type="InterPro" id="IPR005467">
    <property type="entry name" value="His_kinase_dom"/>
</dbReference>
<keyword evidence="15" id="KW-1185">Reference proteome</keyword>
<keyword evidence="7 14" id="KW-0418">Kinase</keyword>
<dbReference type="SUPFAM" id="SSF55874">
    <property type="entry name" value="ATPase domain of HSP90 chaperone/DNA topoisomerase II/histidine kinase"/>
    <property type="match status" value="1"/>
</dbReference>
<dbReference type="AlphaFoldDB" id="A0A327JJS3"/>
<evidence type="ECO:0000256" key="4">
    <source>
        <dbReference type="ARBA" id="ARBA00022553"/>
    </source>
</evidence>
<accession>A0A327JJS3</accession>
<evidence type="ECO:0000313" key="14">
    <source>
        <dbReference type="EMBL" id="RAI25654.1"/>
    </source>
</evidence>
<organism evidence="14 15">
    <name type="scientific">Rhodobium orientis</name>
    <dbReference type="NCBI Taxonomy" id="34017"/>
    <lineage>
        <taxon>Bacteria</taxon>
        <taxon>Pseudomonadati</taxon>
        <taxon>Pseudomonadota</taxon>
        <taxon>Alphaproteobacteria</taxon>
        <taxon>Hyphomicrobiales</taxon>
        <taxon>Rhodobiaceae</taxon>
        <taxon>Rhodobium</taxon>
    </lineage>
</organism>
<evidence type="ECO:0000256" key="6">
    <source>
        <dbReference type="ARBA" id="ARBA00022692"/>
    </source>
</evidence>
<dbReference type="Gene3D" id="6.10.340.10">
    <property type="match status" value="1"/>
</dbReference>
<keyword evidence="10 11" id="KW-0472">Membrane</keyword>
<feature type="domain" description="Histidine kinase" evidence="12">
    <location>
        <begin position="248"/>
        <end position="474"/>
    </location>
</feature>
<dbReference type="Proteomes" id="UP000249299">
    <property type="component" value="Unassembled WGS sequence"/>
</dbReference>
<dbReference type="SMART" id="SM00304">
    <property type="entry name" value="HAMP"/>
    <property type="match status" value="1"/>
</dbReference>
<dbReference type="InterPro" id="IPR003661">
    <property type="entry name" value="HisK_dim/P_dom"/>
</dbReference>
<evidence type="ECO:0000256" key="1">
    <source>
        <dbReference type="ARBA" id="ARBA00000085"/>
    </source>
</evidence>
<dbReference type="InterPro" id="IPR050428">
    <property type="entry name" value="TCS_sensor_his_kinase"/>
</dbReference>
<comment type="catalytic activity">
    <reaction evidence="1">
        <text>ATP + protein L-histidine = ADP + protein N-phospho-L-histidine.</text>
        <dbReference type="EC" id="2.7.13.3"/>
    </reaction>
</comment>
<dbReference type="Gene3D" id="3.30.565.10">
    <property type="entry name" value="Histidine kinase-like ATPase, C-terminal domain"/>
    <property type="match status" value="1"/>
</dbReference>
<evidence type="ECO:0000313" key="15">
    <source>
        <dbReference type="Proteomes" id="UP000249299"/>
    </source>
</evidence>
<dbReference type="Pfam" id="PF00672">
    <property type="entry name" value="HAMP"/>
    <property type="match status" value="1"/>
</dbReference>
<comment type="caution">
    <text evidence="14">The sequence shown here is derived from an EMBL/GenBank/DDBJ whole genome shotgun (WGS) entry which is preliminary data.</text>
</comment>
<dbReference type="InterPro" id="IPR004358">
    <property type="entry name" value="Sig_transdc_His_kin-like_C"/>
</dbReference>
<dbReference type="EMBL" id="NPEV01000043">
    <property type="protein sequence ID" value="RAI25654.1"/>
    <property type="molecule type" value="Genomic_DNA"/>
</dbReference>
<dbReference type="SUPFAM" id="SSF158472">
    <property type="entry name" value="HAMP domain-like"/>
    <property type="match status" value="1"/>
</dbReference>
<keyword evidence="5" id="KW-0808">Transferase</keyword>
<dbReference type="CDD" id="cd06225">
    <property type="entry name" value="HAMP"/>
    <property type="match status" value="1"/>
</dbReference>
<evidence type="ECO:0000256" key="11">
    <source>
        <dbReference type="SAM" id="Phobius"/>
    </source>
</evidence>
<keyword evidence="8 11" id="KW-1133">Transmembrane helix</keyword>
<dbReference type="Pfam" id="PF02518">
    <property type="entry name" value="HATPase_c"/>
    <property type="match status" value="1"/>
</dbReference>
<evidence type="ECO:0000256" key="5">
    <source>
        <dbReference type="ARBA" id="ARBA00022679"/>
    </source>
</evidence>
<evidence type="ECO:0000256" key="8">
    <source>
        <dbReference type="ARBA" id="ARBA00022989"/>
    </source>
</evidence>
<evidence type="ECO:0000256" key="10">
    <source>
        <dbReference type="ARBA" id="ARBA00023136"/>
    </source>
</evidence>
<dbReference type="InterPro" id="IPR036890">
    <property type="entry name" value="HATPase_C_sf"/>
</dbReference>
<dbReference type="EC" id="2.7.13.3" evidence="3"/>
<evidence type="ECO:0000259" key="12">
    <source>
        <dbReference type="PROSITE" id="PS50109"/>
    </source>
</evidence>
<comment type="subcellular location">
    <subcellularLocation>
        <location evidence="2">Membrane</location>
    </subcellularLocation>
</comment>
<gene>
    <name evidence="14" type="ORF">CH339_17400</name>
</gene>
<dbReference type="SUPFAM" id="SSF47384">
    <property type="entry name" value="Homodimeric domain of signal transducing histidine kinase"/>
    <property type="match status" value="1"/>
</dbReference>
<dbReference type="Pfam" id="PF00512">
    <property type="entry name" value="HisKA"/>
    <property type="match status" value="1"/>
</dbReference>
<feature type="transmembrane region" description="Helical" evidence="11">
    <location>
        <begin position="12"/>
        <end position="35"/>
    </location>
</feature>
<dbReference type="SMART" id="SM00387">
    <property type="entry name" value="HATPase_c"/>
    <property type="match status" value="1"/>
</dbReference>
<dbReference type="GO" id="GO:0005886">
    <property type="term" value="C:plasma membrane"/>
    <property type="evidence" value="ECO:0007669"/>
    <property type="project" value="TreeGrafter"/>
</dbReference>
<dbReference type="RefSeq" id="WP_111435667.1">
    <property type="nucleotide sequence ID" value="NZ_JACIGG010000024.1"/>
</dbReference>
<dbReference type="GO" id="GO:0000155">
    <property type="term" value="F:phosphorelay sensor kinase activity"/>
    <property type="evidence" value="ECO:0007669"/>
    <property type="project" value="InterPro"/>
</dbReference>
<keyword evidence="4" id="KW-0597">Phosphoprotein</keyword>
<sequence length="474" mass="51719">MTALGKLFRTTAFKLSAIYLVVFAALAVFIIIYIAHNTSEVLGRQLNETIDEEIGDLVRQYERGGIGRVVRFVDHLSRRPGASLFLVTDFSGNAIAGNVASVPAAVLADPDARPQRLRYARFDGTGNEVGDQLALVKVVELPSGFRLLVGRDIGEREQFRDVIRQAFRITIVVMIALGLLSWFFVNRRVLKRIDSVSETSKQIMSGDLSGRLQITGTGDEFDRLAESLNAMLGRIEQLMVGLKEVSDNIAHDLKTPLTRLRNRVETALREPIDETDTRDVLEQVIEDSDQLIRTFDALLAIARVEASSSGVVMSDIDIAEIAAEVAEMYEPVAEDAGTRFAVDIAGPAKVHGNRELIAQALANLIDNALKYGRPLEEGGDEAAAEGEDRNRISLKVGREGSTVVAAVADRGPGIPEGDREKVRQRFVRLEASRNAPGSGLGLSLVQAVARMHNGDLDFADNHPGLVSTLRFPAK</sequence>
<protein>
    <recommendedName>
        <fullName evidence="3">histidine kinase</fullName>
        <ecNumber evidence="3">2.7.13.3</ecNumber>
    </recommendedName>
</protein>
<evidence type="ECO:0000256" key="3">
    <source>
        <dbReference type="ARBA" id="ARBA00012438"/>
    </source>
</evidence>
<dbReference type="OrthoDB" id="9815202at2"/>
<feature type="transmembrane region" description="Helical" evidence="11">
    <location>
        <begin position="166"/>
        <end position="185"/>
    </location>
</feature>
<dbReference type="CDD" id="cd00082">
    <property type="entry name" value="HisKA"/>
    <property type="match status" value="1"/>
</dbReference>
<evidence type="ECO:0000256" key="9">
    <source>
        <dbReference type="ARBA" id="ARBA00023012"/>
    </source>
</evidence>
<dbReference type="PANTHER" id="PTHR45436:SF8">
    <property type="entry name" value="HISTIDINE KINASE"/>
    <property type="match status" value="1"/>
</dbReference>
<reference evidence="14 15" key="1">
    <citation type="submission" date="2017-07" db="EMBL/GenBank/DDBJ databases">
        <title>Draft Genome Sequences of Select Purple Nonsulfur Bacteria.</title>
        <authorList>
            <person name="Lasarre B."/>
            <person name="Mckinlay J.B."/>
        </authorList>
    </citation>
    <scope>NUCLEOTIDE SEQUENCE [LARGE SCALE GENOMIC DNA]</scope>
    <source>
        <strain evidence="14 15">DSM 11290</strain>
    </source>
</reference>
<dbReference type="PANTHER" id="PTHR45436">
    <property type="entry name" value="SENSOR HISTIDINE KINASE YKOH"/>
    <property type="match status" value="1"/>
</dbReference>
<dbReference type="InterPro" id="IPR003594">
    <property type="entry name" value="HATPase_dom"/>
</dbReference>
<evidence type="ECO:0000259" key="13">
    <source>
        <dbReference type="PROSITE" id="PS50885"/>
    </source>
</evidence>
<proteinExistence type="predicted"/>
<dbReference type="Gene3D" id="1.10.287.130">
    <property type="match status" value="1"/>
</dbReference>
<dbReference type="InterPro" id="IPR036097">
    <property type="entry name" value="HisK_dim/P_sf"/>
</dbReference>
<dbReference type="InterPro" id="IPR003660">
    <property type="entry name" value="HAMP_dom"/>
</dbReference>
<keyword evidence="6 11" id="KW-0812">Transmembrane</keyword>
<dbReference type="PROSITE" id="PS50885">
    <property type="entry name" value="HAMP"/>
    <property type="match status" value="1"/>
</dbReference>
<feature type="domain" description="HAMP" evidence="13">
    <location>
        <begin position="187"/>
        <end position="240"/>
    </location>
</feature>
<dbReference type="PROSITE" id="PS50109">
    <property type="entry name" value="HIS_KIN"/>
    <property type="match status" value="1"/>
</dbReference>
<evidence type="ECO:0000256" key="2">
    <source>
        <dbReference type="ARBA" id="ARBA00004370"/>
    </source>
</evidence>
<evidence type="ECO:0000256" key="7">
    <source>
        <dbReference type="ARBA" id="ARBA00022777"/>
    </source>
</evidence>
<dbReference type="PRINTS" id="PR00344">
    <property type="entry name" value="BCTRLSENSOR"/>
</dbReference>